<dbReference type="Proteomes" id="UP000262969">
    <property type="component" value="Unassembled WGS sequence"/>
</dbReference>
<evidence type="ECO:0000313" key="2">
    <source>
        <dbReference type="EMBL" id="HCL01470.1"/>
    </source>
</evidence>
<accession>A0A3D2X2V4</accession>
<proteinExistence type="predicted"/>
<dbReference type="AlphaFoldDB" id="A0A3D2X2V4"/>
<reference evidence="2 3" key="1">
    <citation type="journal article" date="2018" name="Nat. Biotechnol.">
        <title>A standardized bacterial taxonomy based on genome phylogeny substantially revises the tree of life.</title>
        <authorList>
            <person name="Parks D.H."/>
            <person name="Chuvochina M."/>
            <person name="Waite D.W."/>
            <person name="Rinke C."/>
            <person name="Skarshewski A."/>
            <person name="Chaumeil P.A."/>
            <person name="Hugenholtz P."/>
        </authorList>
    </citation>
    <scope>NUCLEOTIDE SEQUENCE [LARGE SCALE GENOMIC DNA]</scope>
    <source>
        <strain evidence="2">UBA11728</strain>
    </source>
</reference>
<sequence length="173" mass="19993">MPNLVFKEYEGSVYAQASRAAVLQHMKYAKEAEIPWGISESQYYRFDLNSNYQYKAFGVPKIRLQPVRRNSLVVAPYATMLALDIAEEECMKNLTRLKELGVFGDYGFYESIDFNVPNSVDLTPYCIVKSYMAHHQGMNLAAINNYLNEGILRERFHAEMMIKATEVLLEEKR</sequence>
<evidence type="ECO:0000313" key="3">
    <source>
        <dbReference type="Proteomes" id="UP000262969"/>
    </source>
</evidence>
<dbReference type="EMBL" id="DPVV01000124">
    <property type="protein sequence ID" value="HCL01470.1"/>
    <property type="molecule type" value="Genomic_DNA"/>
</dbReference>
<organism evidence="2 3">
    <name type="scientific">Lachnoclostridium phytofermentans</name>
    <dbReference type="NCBI Taxonomy" id="66219"/>
    <lineage>
        <taxon>Bacteria</taxon>
        <taxon>Bacillati</taxon>
        <taxon>Bacillota</taxon>
        <taxon>Clostridia</taxon>
        <taxon>Lachnospirales</taxon>
        <taxon>Lachnospiraceae</taxon>
    </lineage>
</organism>
<name>A0A3D2X2V4_9FIRM</name>
<protein>
    <recommendedName>
        <fullName evidence="1">Glycoamylase-like domain-containing protein</fullName>
    </recommendedName>
</protein>
<gene>
    <name evidence="2" type="ORF">DHW61_03495</name>
</gene>
<evidence type="ECO:0000259" key="1">
    <source>
        <dbReference type="Pfam" id="PF10091"/>
    </source>
</evidence>
<dbReference type="InterPro" id="IPR019282">
    <property type="entry name" value="Glycoamylase-like_cons_dom"/>
</dbReference>
<comment type="caution">
    <text evidence="2">The sequence shown here is derived from an EMBL/GenBank/DDBJ whole genome shotgun (WGS) entry which is preliminary data.</text>
</comment>
<feature type="non-terminal residue" evidence="2">
    <location>
        <position position="173"/>
    </location>
</feature>
<dbReference type="Gene3D" id="1.50.10.140">
    <property type="match status" value="1"/>
</dbReference>
<dbReference type="Pfam" id="PF10091">
    <property type="entry name" value="Glycoamylase"/>
    <property type="match status" value="1"/>
</dbReference>
<feature type="domain" description="Glycoamylase-like" evidence="1">
    <location>
        <begin position="11"/>
        <end position="158"/>
    </location>
</feature>